<accession>A0A9D4I4C4</accession>
<feature type="region of interest" description="Disordered" evidence="1">
    <location>
        <begin position="50"/>
        <end position="92"/>
    </location>
</feature>
<protein>
    <submittedName>
        <fullName evidence="2">Uncharacterized protein</fullName>
    </submittedName>
</protein>
<keyword evidence="3" id="KW-1185">Reference proteome</keyword>
<comment type="caution">
    <text evidence="2">The sequence shown here is derived from an EMBL/GenBank/DDBJ whole genome shotgun (WGS) entry which is preliminary data.</text>
</comment>
<feature type="compositionally biased region" description="Polar residues" evidence="1">
    <location>
        <begin position="56"/>
        <end position="76"/>
    </location>
</feature>
<sequence length="159" mass="18227">MSGMKTINKIQLLERYSRGFDKKKRARADRTGSVPLFDIMQGFSYGWDARGDAPEENTSAHSTNGSETYRFKTSSKSYDEDNDGNNNNNVDQFDPDLLIIVTVKTTPAQGYYSLSDVDEDDEEEYNDADDESDDEDQVFVRIIDDDDDSHYFINMIRND</sequence>
<proteinExistence type="predicted"/>
<feature type="compositionally biased region" description="Acidic residues" evidence="1">
    <location>
        <begin position="116"/>
        <end position="134"/>
    </location>
</feature>
<dbReference type="Proteomes" id="UP000828390">
    <property type="component" value="Unassembled WGS sequence"/>
</dbReference>
<dbReference type="AlphaFoldDB" id="A0A9D4I4C4"/>
<feature type="region of interest" description="Disordered" evidence="1">
    <location>
        <begin position="111"/>
        <end position="134"/>
    </location>
</feature>
<evidence type="ECO:0000256" key="1">
    <source>
        <dbReference type="SAM" id="MobiDB-lite"/>
    </source>
</evidence>
<evidence type="ECO:0000313" key="2">
    <source>
        <dbReference type="EMBL" id="KAH3747654.1"/>
    </source>
</evidence>
<evidence type="ECO:0000313" key="3">
    <source>
        <dbReference type="Proteomes" id="UP000828390"/>
    </source>
</evidence>
<reference evidence="2" key="2">
    <citation type="submission" date="2020-11" db="EMBL/GenBank/DDBJ databases">
        <authorList>
            <person name="McCartney M.A."/>
            <person name="Auch B."/>
            <person name="Kono T."/>
            <person name="Mallez S."/>
            <person name="Becker A."/>
            <person name="Gohl D.M."/>
            <person name="Silverstein K.A.T."/>
            <person name="Koren S."/>
            <person name="Bechman K.B."/>
            <person name="Herman A."/>
            <person name="Abrahante J.E."/>
            <person name="Garbe J."/>
        </authorList>
    </citation>
    <scope>NUCLEOTIDE SEQUENCE</scope>
    <source>
        <strain evidence="2">Duluth1</strain>
        <tissue evidence="2">Whole animal</tissue>
    </source>
</reference>
<gene>
    <name evidence="2" type="ORF">DPMN_182083</name>
</gene>
<reference evidence="2" key="1">
    <citation type="journal article" date="2019" name="bioRxiv">
        <title>The Genome of the Zebra Mussel, Dreissena polymorpha: A Resource for Invasive Species Research.</title>
        <authorList>
            <person name="McCartney M.A."/>
            <person name="Auch B."/>
            <person name="Kono T."/>
            <person name="Mallez S."/>
            <person name="Zhang Y."/>
            <person name="Obille A."/>
            <person name="Becker A."/>
            <person name="Abrahante J.E."/>
            <person name="Garbe J."/>
            <person name="Badalamenti J.P."/>
            <person name="Herman A."/>
            <person name="Mangelson H."/>
            <person name="Liachko I."/>
            <person name="Sullivan S."/>
            <person name="Sone E.D."/>
            <person name="Koren S."/>
            <person name="Silverstein K.A.T."/>
            <person name="Beckman K.B."/>
            <person name="Gohl D.M."/>
        </authorList>
    </citation>
    <scope>NUCLEOTIDE SEQUENCE</scope>
    <source>
        <strain evidence="2">Duluth1</strain>
        <tissue evidence="2">Whole animal</tissue>
    </source>
</reference>
<organism evidence="2 3">
    <name type="scientific">Dreissena polymorpha</name>
    <name type="common">Zebra mussel</name>
    <name type="synonym">Mytilus polymorpha</name>
    <dbReference type="NCBI Taxonomy" id="45954"/>
    <lineage>
        <taxon>Eukaryota</taxon>
        <taxon>Metazoa</taxon>
        <taxon>Spiralia</taxon>
        <taxon>Lophotrochozoa</taxon>
        <taxon>Mollusca</taxon>
        <taxon>Bivalvia</taxon>
        <taxon>Autobranchia</taxon>
        <taxon>Heteroconchia</taxon>
        <taxon>Euheterodonta</taxon>
        <taxon>Imparidentia</taxon>
        <taxon>Neoheterodontei</taxon>
        <taxon>Myida</taxon>
        <taxon>Dreissenoidea</taxon>
        <taxon>Dreissenidae</taxon>
        <taxon>Dreissena</taxon>
    </lineage>
</organism>
<name>A0A9D4I4C4_DREPO</name>
<dbReference type="EMBL" id="JAIWYP010000010">
    <property type="protein sequence ID" value="KAH3747654.1"/>
    <property type="molecule type" value="Genomic_DNA"/>
</dbReference>